<dbReference type="Proteomes" id="UP000230750">
    <property type="component" value="Unassembled WGS sequence"/>
</dbReference>
<dbReference type="STRING" id="307972.A0A2G8LCX1"/>
<feature type="region of interest" description="Disordered" evidence="12">
    <location>
        <begin position="131"/>
        <end position="293"/>
    </location>
</feature>
<comment type="catalytic activity">
    <reaction evidence="11">
        <text>adenosine(37) in tRNA(Ala) + H2O + H(+) = inosine(37) in tRNA(Ala) + NH4(+)</text>
        <dbReference type="Rhea" id="RHEA:50968"/>
        <dbReference type="Rhea" id="RHEA-COMP:12855"/>
        <dbReference type="Rhea" id="RHEA-COMP:12856"/>
        <dbReference type="ChEBI" id="CHEBI:15377"/>
        <dbReference type="ChEBI" id="CHEBI:15378"/>
        <dbReference type="ChEBI" id="CHEBI:28938"/>
        <dbReference type="ChEBI" id="CHEBI:74411"/>
        <dbReference type="ChEBI" id="CHEBI:82852"/>
        <dbReference type="EC" id="3.5.4.34"/>
    </reaction>
</comment>
<dbReference type="SMART" id="SM00552">
    <property type="entry name" value="ADEAMc"/>
    <property type="match status" value="1"/>
</dbReference>
<dbReference type="OrthoDB" id="10268011at2759"/>
<evidence type="ECO:0000256" key="3">
    <source>
        <dbReference type="ARBA" id="ARBA00022801"/>
    </source>
</evidence>
<dbReference type="InterPro" id="IPR002466">
    <property type="entry name" value="A_deamin"/>
</dbReference>
<comment type="similarity">
    <text evidence="7">Belongs to the ADAT1 family.</text>
</comment>
<dbReference type="GO" id="GO:0008033">
    <property type="term" value="P:tRNA processing"/>
    <property type="evidence" value="ECO:0007669"/>
    <property type="project" value="UniProtKB-KW"/>
</dbReference>
<dbReference type="GO" id="GO:0003723">
    <property type="term" value="F:RNA binding"/>
    <property type="evidence" value="ECO:0007669"/>
    <property type="project" value="InterPro"/>
</dbReference>
<keyword evidence="4" id="KW-0862">Zinc</keyword>
<evidence type="ECO:0000259" key="13">
    <source>
        <dbReference type="PROSITE" id="PS50141"/>
    </source>
</evidence>
<evidence type="ECO:0000256" key="8">
    <source>
        <dbReference type="ARBA" id="ARBA00038940"/>
    </source>
</evidence>
<keyword evidence="15" id="KW-1185">Reference proteome</keyword>
<dbReference type="GO" id="GO:0046872">
    <property type="term" value="F:metal ion binding"/>
    <property type="evidence" value="ECO:0007669"/>
    <property type="project" value="UniProtKB-KW"/>
</dbReference>
<keyword evidence="2" id="KW-0479">Metal-binding</keyword>
<evidence type="ECO:0000256" key="6">
    <source>
        <dbReference type="ARBA" id="ARBA00037784"/>
    </source>
</evidence>
<evidence type="ECO:0000256" key="5">
    <source>
        <dbReference type="ARBA" id="ARBA00037026"/>
    </source>
</evidence>
<feature type="compositionally biased region" description="Basic and acidic residues" evidence="12">
    <location>
        <begin position="142"/>
        <end position="172"/>
    </location>
</feature>
<evidence type="ECO:0000256" key="2">
    <source>
        <dbReference type="ARBA" id="ARBA00022723"/>
    </source>
</evidence>
<sequence>MDTTEICRACFNCYYQLPKHGKPQEGREWTLLAGFVLESDGSYTVVSLATGTKCIGKKNMDPKGETLNDSHAEVLARRGFLRYLYDQLMLAYSNQTSIFYLQSKSRCCQLKDNIKFHFFCSHTPCGDASIFPKKISTGDTQPDGKESPNPEQRKGCDQKMQKRDRKERELSRSRPAKRICVSKVTQQRESVSLRNGIDKEGRTEIDTGDTYRTRGEHNMTETIESNNADRQTIESNNADRQTIESNNADRQTIASNNADRQTIESNNADRQTIESNNADRQTIESNNADRETTCTSNQTCIKEDIYRTGAKCVSGEEQDLLLAGSDYHVTGVLRTKPGRGDPSLSMSCSDKLMRWTALGCQGALLSHFLPEPIRLSSIVVANCPYNQAAMERAVTGRLTSMSMLPPIYPSIYNTQLCFKYSKHEVTKRHDVSKGKLTPCGSAIVWSLVSRDSMEVSVNGKRLGVTAKNWNKSTSRCHISSASLFSSFKALVDSIPVEERPHTLLDENLQTYDEYKRAATRYQQDRSDFMSKFPNWVQTAMDF</sequence>
<feature type="domain" description="A to I editase" evidence="13">
    <location>
        <begin position="47"/>
        <end position="532"/>
    </location>
</feature>
<reference evidence="14 15" key="1">
    <citation type="journal article" date="2017" name="PLoS Biol.">
        <title>The sea cucumber genome provides insights into morphological evolution and visceral regeneration.</title>
        <authorList>
            <person name="Zhang X."/>
            <person name="Sun L."/>
            <person name="Yuan J."/>
            <person name="Sun Y."/>
            <person name="Gao Y."/>
            <person name="Zhang L."/>
            <person name="Li S."/>
            <person name="Dai H."/>
            <person name="Hamel J.F."/>
            <person name="Liu C."/>
            <person name="Yu Y."/>
            <person name="Liu S."/>
            <person name="Lin W."/>
            <person name="Guo K."/>
            <person name="Jin S."/>
            <person name="Xu P."/>
            <person name="Storey K.B."/>
            <person name="Huan P."/>
            <person name="Zhang T."/>
            <person name="Zhou Y."/>
            <person name="Zhang J."/>
            <person name="Lin C."/>
            <person name="Li X."/>
            <person name="Xing L."/>
            <person name="Huo D."/>
            <person name="Sun M."/>
            <person name="Wang L."/>
            <person name="Mercier A."/>
            <person name="Li F."/>
            <person name="Yang H."/>
            <person name="Xiang J."/>
        </authorList>
    </citation>
    <scope>NUCLEOTIDE SEQUENCE [LARGE SCALE GENOMIC DNA]</scope>
    <source>
        <strain evidence="14">Shaxun</strain>
        <tissue evidence="14">Muscle</tissue>
    </source>
</reference>
<name>A0A2G8LCX1_STIJA</name>
<dbReference type="EMBL" id="MRZV01000123">
    <property type="protein sequence ID" value="PIK58093.1"/>
    <property type="molecule type" value="Genomic_DNA"/>
</dbReference>
<dbReference type="PROSITE" id="PS50141">
    <property type="entry name" value="A_DEAMIN_EDITASE"/>
    <property type="match status" value="1"/>
</dbReference>
<comment type="cofactor">
    <cofactor evidence="5">
        <name>1D-myo-inositol hexakisphosphate</name>
        <dbReference type="ChEBI" id="CHEBI:58130"/>
    </cofactor>
</comment>
<dbReference type="PANTHER" id="PTHR46516:SF1">
    <property type="entry name" value="TRNA-SPECIFIC ADENOSINE DEAMINASE 1"/>
    <property type="match status" value="1"/>
</dbReference>
<evidence type="ECO:0000256" key="10">
    <source>
        <dbReference type="ARBA" id="ARBA00041760"/>
    </source>
</evidence>
<evidence type="ECO:0000313" key="14">
    <source>
        <dbReference type="EMBL" id="PIK58093.1"/>
    </source>
</evidence>
<evidence type="ECO:0000256" key="9">
    <source>
        <dbReference type="ARBA" id="ARBA00040502"/>
    </source>
</evidence>
<keyword evidence="1" id="KW-0819">tRNA processing</keyword>
<gene>
    <name evidence="14" type="ORF">BSL78_05007</name>
</gene>
<accession>A0A2G8LCX1</accession>
<evidence type="ECO:0000256" key="7">
    <source>
        <dbReference type="ARBA" id="ARBA00038326"/>
    </source>
</evidence>
<feature type="compositionally biased region" description="Polar residues" evidence="12">
    <location>
        <begin position="220"/>
        <end position="286"/>
    </location>
</feature>
<evidence type="ECO:0000256" key="11">
    <source>
        <dbReference type="ARBA" id="ARBA00047635"/>
    </source>
</evidence>
<feature type="compositionally biased region" description="Polar residues" evidence="12">
    <location>
        <begin position="183"/>
        <end position="193"/>
    </location>
</feature>
<dbReference type="Pfam" id="PF02137">
    <property type="entry name" value="A_deamin"/>
    <property type="match status" value="1"/>
</dbReference>
<comment type="caution">
    <text evidence="14">The sequence shown here is derived from an EMBL/GenBank/DDBJ whole genome shotgun (WGS) entry which is preliminary data.</text>
</comment>
<evidence type="ECO:0000256" key="1">
    <source>
        <dbReference type="ARBA" id="ARBA00022694"/>
    </source>
</evidence>
<comment type="function">
    <text evidence="6">Specifically deaminates adenosine-37 to inosine in tRNA-Ala.</text>
</comment>
<evidence type="ECO:0000256" key="4">
    <source>
        <dbReference type="ARBA" id="ARBA00022833"/>
    </source>
</evidence>
<keyword evidence="3" id="KW-0378">Hydrolase</keyword>
<feature type="compositionally biased region" description="Basic and acidic residues" evidence="12">
    <location>
        <begin position="196"/>
        <end position="219"/>
    </location>
</feature>
<protein>
    <recommendedName>
        <fullName evidence="9">tRNA-specific adenosine deaminase 1</fullName>
        <ecNumber evidence="8">3.5.4.34</ecNumber>
    </recommendedName>
    <alternativeName>
        <fullName evidence="10">tRNA-specific adenosine-37 deaminase</fullName>
    </alternativeName>
</protein>
<proteinExistence type="inferred from homology"/>
<evidence type="ECO:0000256" key="12">
    <source>
        <dbReference type="SAM" id="MobiDB-lite"/>
    </source>
</evidence>
<evidence type="ECO:0000313" key="15">
    <source>
        <dbReference type="Proteomes" id="UP000230750"/>
    </source>
</evidence>
<dbReference type="EC" id="3.5.4.34" evidence="8"/>
<dbReference type="GO" id="GO:0043829">
    <property type="term" value="F:tRNA-specific adenosine-37 deaminase activity"/>
    <property type="evidence" value="ECO:0007669"/>
    <property type="project" value="UniProtKB-EC"/>
</dbReference>
<organism evidence="14 15">
    <name type="scientific">Stichopus japonicus</name>
    <name type="common">Sea cucumber</name>
    <dbReference type="NCBI Taxonomy" id="307972"/>
    <lineage>
        <taxon>Eukaryota</taxon>
        <taxon>Metazoa</taxon>
        <taxon>Echinodermata</taxon>
        <taxon>Eleutherozoa</taxon>
        <taxon>Echinozoa</taxon>
        <taxon>Holothuroidea</taxon>
        <taxon>Aspidochirotacea</taxon>
        <taxon>Aspidochirotida</taxon>
        <taxon>Stichopodidae</taxon>
        <taxon>Apostichopus</taxon>
    </lineage>
</organism>
<dbReference type="AlphaFoldDB" id="A0A2G8LCX1"/>
<dbReference type="PANTHER" id="PTHR46516">
    <property type="entry name" value="TRNA-SPECIFIC ADENOSINE DEAMINASE 1"/>
    <property type="match status" value="1"/>
</dbReference>